<reference evidence="16 17" key="1">
    <citation type="submission" date="2017-02" db="EMBL/GenBank/DDBJ databases">
        <title>Acinetobacter sp. ANC 4945, whole genome shotgun sequencing project.</title>
        <authorList>
            <person name="Radolfova-Krizova L."/>
            <person name="Al Atrouni A."/>
            <person name="Nemec A."/>
        </authorList>
    </citation>
    <scope>NUCLEOTIDE SEQUENCE [LARGE SCALE GENOMIC DNA]</scope>
    <source>
        <strain evidence="16 17">ANC 4945</strain>
    </source>
</reference>
<feature type="domain" description="TonB-dependent receptor plug" evidence="15">
    <location>
        <begin position="58"/>
        <end position="165"/>
    </location>
</feature>
<keyword evidence="17" id="KW-1185">Reference proteome</keyword>
<dbReference type="PANTHER" id="PTHR30069">
    <property type="entry name" value="TONB-DEPENDENT OUTER MEMBRANE RECEPTOR"/>
    <property type="match status" value="1"/>
</dbReference>
<feature type="domain" description="TonB-dependent receptor-like beta-barrel" evidence="14">
    <location>
        <begin position="206"/>
        <end position="660"/>
    </location>
</feature>
<gene>
    <name evidence="16" type="ORF">B1202_11410</name>
</gene>
<comment type="caution">
    <text evidence="16">The sequence shown here is derived from an EMBL/GenBank/DDBJ whole genome shotgun (WGS) entry which is preliminary data.</text>
</comment>
<keyword evidence="4 11" id="KW-1134">Transmembrane beta strand</keyword>
<dbReference type="GO" id="GO:0015344">
    <property type="term" value="F:siderophore uptake transmembrane transporter activity"/>
    <property type="evidence" value="ECO:0007669"/>
    <property type="project" value="TreeGrafter"/>
</dbReference>
<evidence type="ECO:0000256" key="10">
    <source>
        <dbReference type="ARBA" id="ARBA00023237"/>
    </source>
</evidence>
<dbReference type="PANTHER" id="PTHR30069:SF29">
    <property type="entry name" value="HEMOGLOBIN AND HEMOGLOBIN-HAPTOGLOBIN-BINDING PROTEIN 1-RELATED"/>
    <property type="match status" value="1"/>
</dbReference>
<dbReference type="RefSeq" id="WP_078190725.1">
    <property type="nucleotide sequence ID" value="NZ_JAMCOZ010000009.1"/>
</dbReference>
<dbReference type="PROSITE" id="PS52016">
    <property type="entry name" value="TONB_DEPENDENT_REC_3"/>
    <property type="match status" value="1"/>
</dbReference>
<dbReference type="Gene3D" id="2.170.130.10">
    <property type="entry name" value="TonB-dependent receptor, plug domain"/>
    <property type="match status" value="1"/>
</dbReference>
<keyword evidence="7 12" id="KW-0798">TonB box</keyword>
<evidence type="ECO:0000256" key="1">
    <source>
        <dbReference type="ARBA" id="ARBA00004571"/>
    </source>
</evidence>
<evidence type="ECO:0000256" key="9">
    <source>
        <dbReference type="ARBA" id="ARBA00023170"/>
    </source>
</evidence>
<dbReference type="InterPro" id="IPR039426">
    <property type="entry name" value="TonB-dep_rcpt-like"/>
</dbReference>
<comment type="similarity">
    <text evidence="2">Belongs to the TonB-dependent receptor family. Hemoglobin/haptoglobin binding protein subfamily.</text>
</comment>
<dbReference type="Proteomes" id="UP000191160">
    <property type="component" value="Unassembled WGS sequence"/>
</dbReference>
<evidence type="ECO:0000259" key="14">
    <source>
        <dbReference type="Pfam" id="PF00593"/>
    </source>
</evidence>
<keyword evidence="10 11" id="KW-0998">Cell outer membrane</keyword>
<sequence length="709" mass="78938">MDVPQFSKYNNTSLKLLSLMMLTAMAQYSVADSNVLPEITINVEQSSMDEQIKKALTKVNGATNAIVAADIQDIPKRTNADLFKNQPGIYAASSGNEGVKLSIRGSGINRAPGAHASGLYVSLDDLPFTGPGGTPYELLEPLWVDHIEVLRGANGLTRGALSLGGLINYASPTGKNAAKLSVHHEMGSHGYQKSEISSGQQIGDLDYYLSLTQSDDDGFQDHSSSQSKGISANVGYQLNPNLDTRFYLRYRETEHQTPGRLTQQQIEQDPKQAVALNISLNNNRPQQGSIWLANKTNMTLDSGDRLQLGLAYHHYPMDLQEGLYSTDVDYDDISTLFNYQFDRMLWGHESQNTLGFRSTTHLPDGQVVERLRVAQGAYAAGTETRHYTYQGGDYVLHYANALALHPQFWLDSRVALAYTHRESEVTWPVQSHKENIREWNVLPSLGFRYQIQPETQLFANVSRSLEAPHPWALIWGSDQYFPDGSGAATGRQSAPIHLNSQTANTLELGGRGQHALGEWNIAYYYSQVKNELLAVEIQSEPKKIIAESNASDTIHQGLEVGLNSLLWQNDAYGQVQLKQAYTLNDFHYKNDAVFGKNELAGIPKHIYQAELKYEHPLGFYAAVNTLYAAKVATDYANSFYAKDWQIWGASFGYIQPQKQYMAWLDFRNMANKKYASTVTPGYNDAGKDPARLTPGEGRAVYAGLTYHFN</sequence>
<dbReference type="InterPro" id="IPR036942">
    <property type="entry name" value="Beta-barrel_TonB_sf"/>
</dbReference>
<evidence type="ECO:0000256" key="4">
    <source>
        <dbReference type="ARBA" id="ARBA00022452"/>
    </source>
</evidence>
<dbReference type="Gene3D" id="2.40.170.20">
    <property type="entry name" value="TonB-dependent receptor, beta-barrel domain"/>
    <property type="match status" value="1"/>
</dbReference>
<proteinExistence type="inferred from homology"/>
<dbReference type="GO" id="GO:0044718">
    <property type="term" value="P:siderophore transmembrane transport"/>
    <property type="evidence" value="ECO:0007669"/>
    <property type="project" value="TreeGrafter"/>
</dbReference>
<dbReference type="SUPFAM" id="SSF56935">
    <property type="entry name" value="Porins"/>
    <property type="match status" value="1"/>
</dbReference>
<dbReference type="EMBL" id="MVKX01000007">
    <property type="protein sequence ID" value="OOV81165.1"/>
    <property type="molecule type" value="Genomic_DNA"/>
</dbReference>
<evidence type="ECO:0000256" key="5">
    <source>
        <dbReference type="ARBA" id="ARBA00022692"/>
    </source>
</evidence>
<evidence type="ECO:0000313" key="16">
    <source>
        <dbReference type="EMBL" id="OOV81165.1"/>
    </source>
</evidence>
<feature type="chain" id="PRO_5013272851" evidence="13">
    <location>
        <begin position="27"/>
        <end position="709"/>
    </location>
</feature>
<dbReference type="InterPro" id="IPR000531">
    <property type="entry name" value="Beta-barrel_TonB"/>
</dbReference>
<evidence type="ECO:0000256" key="12">
    <source>
        <dbReference type="RuleBase" id="RU003357"/>
    </source>
</evidence>
<keyword evidence="6 13" id="KW-0732">Signal</keyword>
<feature type="signal peptide" evidence="13">
    <location>
        <begin position="1"/>
        <end position="26"/>
    </location>
</feature>
<evidence type="ECO:0000256" key="8">
    <source>
        <dbReference type="ARBA" id="ARBA00023136"/>
    </source>
</evidence>
<dbReference type="Pfam" id="PF00593">
    <property type="entry name" value="TonB_dep_Rec_b-barrel"/>
    <property type="match status" value="1"/>
</dbReference>
<evidence type="ECO:0000256" key="7">
    <source>
        <dbReference type="ARBA" id="ARBA00023077"/>
    </source>
</evidence>
<keyword evidence="8 11" id="KW-0472">Membrane</keyword>
<dbReference type="InterPro" id="IPR012910">
    <property type="entry name" value="Plug_dom"/>
</dbReference>
<evidence type="ECO:0000256" key="3">
    <source>
        <dbReference type="ARBA" id="ARBA00022448"/>
    </source>
</evidence>
<evidence type="ECO:0000256" key="2">
    <source>
        <dbReference type="ARBA" id="ARBA00008143"/>
    </source>
</evidence>
<evidence type="ECO:0000313" key="17">
    <source>
        <dbReference type="Proteomes" id="UP000191160"/>
    </source>
</evidence>
<evidence type="ECO:0000259" key="15">
    <source>
        <dbReference type="Pfam" id="PF07715"/>
    </source>
</evidence>
<dbReference type="AlphaFoldDB" id="A0A1T1GUH3"/>
<keyword evidence="9 16" id="KW-0675">Receptor</keyword>
<dbReference type="Pfam" id="PF07715">
    <property type="entry name" value="Plug"/>
    <property type="match status" value="1"/>
</dbReference>
<comment type="subcellular location">
    <subcellularLocation>
        <location evidence="1 11">Cell outer membrane</location>
        <topology evidence="1 11">Multi-pass membrane protein</topology>
    </subcellularLocation>
</comment>
<keyword evidence="5 11" id="KW-0812">Transmembrane</keyword>
<protein>
    <submittedName>
        <fullName evidence="16">TonB-dependent receptor</fullName>
    </submittedName>
</protein>
<evidence type="ECO:0000256" key="11">
    <source>
        <dbReference type="PROSITE-ProRule" id="PRU01360"/>
    </source>
</evidence>
<name>A0A1T1GUH3_9GAMM</name>
<organism evidence="16 17">
    <name type="scientific">Acinetobacter amyesii</name>
    <dbReference type="NCBI Taxonomy" id="2942470"/>
    <lineage>
        <taxon>Bacteria</taxon>
        <taxon>Pseudomonadati</taxon>
        <taxon>Pseudomonadota</taxon>
        <taxon>Gammaproteobacteria</taxon>
        <taxon>Moraxellales</taxon>
        <taxon>Moraxellaceae</taxon>
        <taxon>Acinetobacter</taxon>
    </lineage>
</organism>
<accession>A0A1T1GUH3</accession>
<keyword evidence="3 11" id="KW-0813">Transport</keyword>
<dbReference type="GO" id="GO:0009279">
    <property type="term" value="C:cell outer membrane"/>
    <property type="evidence" value="ECO:0007669"/>
    <property type="project" value="UniProtKB-SubCell"/>
</dbReference>
<evidence type="ECO:0000256" key="13">
    <source>
        <dbReference type="SAM" id="SignalP"/>
    </source>
</evidence>
<evidence type="ECO:0000256" key="6">
    <source>
        <dbReference type="ARBA" id="ARBA00022729"/>
    </source>
</evidence>
<dbReference type="InterPro" id="IPR037066">
    <property type="entry name" value="Plug_dom_sf"/>
</dbReference>